<evidence type="ECO:0000313" key="2">
    <source>
        <dbReference type="Proteomes" id="UP000004105"/>
    </source>
</evidence>
<protein>
    <recommendedName>
        <fullName evidence="3">DUF1853 domain-containing protein</fullName>
    </recommendedName>
</protein>
<dbReference type="Pfam" id="PF08907">
    <property type="entry name" value="DUF1853"/>
    <property type="match status" value="1"/>
</dbReference>
<dbReference type="InterPro" id="IPR015003">
    <property type="entry name" value="DUF1853"/>
</dbReference>
<evidence type="ECO:0000313" key="1">
    <source>
        <dbReference type="EMBL" id="EGF09921.1"/>
    </source>
</evidence>
<dbReference type="OrthoDB" id="378654at2"/>
<keyword evidence="2" id="KW-1185">Reference proteome</keyword>
<sequence>MNYALDALWWRLADPHVRALAALLTAPAPWHSGCEMPVRTLLGAHGFRFLLALNDDPAPLAAHLAAEAPHAGRLGRYAESLLAFWLARAPHSRLLARNVRVSDGSNTGGEIDFAAEIDGTPYHIELACKYYGAADGAPDALAGLNPRDCFQDKAAKLHSQLALPHSAAGRAALAAAGVPENLRSVSILRGVTFAAADTAWQPPLNPLGWHGLYFDEWPSENPFSDGLRYAPIPRLSYLAPARLLEAQTQDWAHIRTQPHGLFAALEPRPDGFWHETARIMKRG</sequence>
<reference evidence="1 2" key="1">
    <citation type="submission" date="2011-02" db="EMBL/GenBank/DDBJ databases">
        <authorList>
            <person name="Muzny D."/>
            <person name="Qin X."/>
            <person name="Deng J."/>
            <person name="Jiang H."/>
            <person name="Liu Y."/>
            <person name="Qu J."/>
            <person name="Song X.-Z."/>
            <person name="Zhang L."/>
            <person name="Thornton R."/>
            <person name="Coyle M."/>
            <person name="Francisco L."/>
            <person name="Jackson L."/>
            <person name="Javaid M."/>
            <person name="Korchina V."/>
            <person name="Kovar C."/>
            <person name="Mata R."/>
            <person name="Mathew T."/>
            <person name="Ngo R."/>
            <person name="Nguyen L."/>
            <person name="Nguyen N."/>
            <person name="Okwuonu G."/>
            <person name="Ongeri F."/>
            <person name="Pham C."/>
            <person name="Simmons D."/>
            <person name="Wilczek-Boney K."/>
            <person name="Hale W."/>
            <person name="Jakkamsetti A."/>
            <person name="Pham P."/>
            <person name="Ruth R."/>
            <person name="San Lucas F."/>
            <person name="Warren J."/>
            <person name="Zhang J."/>
            <person name="Zhao Z."/>
            <person name="Zhou C."/>
            <person name="Zhu D."/>
            <person name="Lee S."/>
            <person name="Bess C."/>
            <person name="Blankenburg K."/>
            <person name="Forbes L."/>
            <person name="Fu Q."/>
            <person name="Gubbala S."/>
            <person name="Hirani K."/>
            <person name="Jayaseelan J.C."/>
            <person name="Lara F."/>
            <person name="Munidasa M."/>
            <person name="Palculict T."/>
            <person name="Patil S."/>
            <person name="Pu L.-L."/>
            <person name="Saada N."/>
            <person name="Tang L."/>
            <person name="Weissenberger G."/>
            <person name="Zhu Y."/>
            <person name="Hemphill L."/>
            <person name="Shang Y."/>
            <person name="Youmans B."/>
            <person name="Ayvaz T."/>
            <person name="Ross M."/>
            <person name="Santibanez J."/>
            <person name="Aqrawi P."/>
            <person name="Gross S."/>
            <person name="Joshi V."/>
            <person name="Fowler G."/>
            <person name="Nazareth L."/>
            <person name="Reid J."/>
            <person name="Worley K."/>
            <person name="Petrosino J."/>
            <person name="Highlander S."/>
            <person name="Gibbs R."/>
        </authorList>
    </citation>
    <scope>NUCLEOTIDE SEQUENCE [LARGE SCALE GENOMIC DNA]</scope>
    <source>
        <strain evidence="1 2">ATCC BAA-1200</strain>
    </source>
</reference>
<gene>
    <name evidence="1" type="ORF">HMPREF9123_2172</name>
</gene>
<dbReference type="HOGENOM" id="CLU_053324_1_0_4"/>
<dbReference type="EMBL" id="AFAY01000046">
    <property type="protein sequence ID" value="EGF09921.1"/>
    <property type="molecule type" value="Genomic_DNA"/>
</dbReference>
<proteinExistence type="predicted"/>
<dbReference type="RefSeq" id="WP_007343178.1">
    <property type="nucleotide sequence ID" value="NZ_GL878494.1"/>
</dbReference>
<evidence type="ECO:0008006" key="3">
    <source>
        <dbReference type="Google" id="ProtNLM"/>
    </source>
</evidence>
<dbReference type="AlphaFoldDB" id="F2BEL6"/>
<dbReference type="Proteomes" id="UP000004105">
    <property type="component" value="Unassembled WGS sequence"/>
</dbReference>
<accession>F2BEL6</accession>
<organism evidence="1 2">
    <name type="scientific">Neisseria bacilliformis ATCC BAA-1200</name>
    <dbReference type="NCBI Taxonomy" id="888742"/>
    <lineage>
        <taxon>Bacteria</taxon>
        <taxon>Pseudomonadati</taxon>
        <taxon>Pseudomonadota</taxon>
        <taxon>Betaproteobacteria</taxon>
        <taxon>Neisseriales</taxon>
        <taxon>Neisseriaceae</taxon>
        <taxon>Neisseria</taxon>
    </lineage>
</organism>
<comment type="caution">
    <text evidence="1">The sequence shown here is derived from an EMBL/GenBank/DDBJ whole genome shotgun (WGS) entry which is preliminary data.</text>
</comment>
<name>F2BEL6_9NEIS</name>